<comment type="caution">
    <text evidence="11">Lacks conserved residue(s) required for the propagation of feature annotation.</text>
</comment>
<protein>
    <recommendedName>
        <fullName evidence="4">rhomboid protease</fullName>
        <ecNumber evidence="4">3.4.21.105</ecNumber>
    </recommendedName>
</protein>
<feature type="region of interest" description="Disordered" evidence="12">
    <location>
        <begin position="190"/>
        <end position="260"/>
    </location>
</feature>
<evidence type="ECO:0000256" key="1">
    <source>
        <dbReference type="ARBA" id="ARBA00000156"/>
    </source>
</evidence>
<feature type="compositionally biased region" description="Low complexity" evidence="12">
    <location>
        <begin position="816"/>
        <end position="826"/>
    </location>
</feature>
<comment type="caution">
    <text evidence="14">The sequence shown here is derived from an EMBL/GenBank/DDBJ whole genome shotgun (WGS) entry which is preliminary data.</text>
</comment>
<evidence type="ECO:0000256" key="4">
    <source>
        <dbReference type="ARBA" id="ARBA00013039"/>
    </source>
</evidence>
<evidence type="ECO:0000256" key="9">
    <source>
        <dbReference type="ARBA" id="ARBA00022989"/>
    </source>
</evidence>
<feature type="region of interest" description="Disordered" evidence="12">
    <location>
        <begin position="138"/>
        <end position="170"/>
    </location>
</feature>
<organism evidence="14 15">
    <name type="scientific">Skeletonema marinoi</name>
    <dbReference type="NCBI Taxonomy" id="267567"/>
    <lineage>
        <taxon>Eukaryota</taxon>
        <taxon>Sar</taxon>
        <taxon>Stramenopiles</taxon>
        <taxon>Ochrophyta</taxon>
        <taxon>Bacillariophyta</taxon>
        <taxon>Coscinodiscophyceae</taxon>
        <taxon>Thalassiosirophycidae</taxon>
        <taxon>Thalassiosirales</taxon>
        <taxon>Skeletonemataceae</taxon>
        <taxon>Skeletonema</taxon>
        <taxon>Skeletonema marinoi-dohrnii complex</taxon>
    </lineage>
</organism>
<feature type="transmembrane region" description="Helical" evidence="11">
    <location>
        <begin position="546"/>
        <end position="564"/>
    </location>
</feature>
<accession>A0AAD9DEW8</accession>
<keyword evidence="8 11" id="KW-0720">Serine protease</keyword>
<dbReference type="PANTHER" id="PTHR22936">
    <property type="entry name" value="RHOMBOID-RELATED"/>
    <property type="match status" value="1"/>
</dbReference>
<evidence type="ECO:0000256" key="3">
    <source>
        <dbReference type="ARBA" id="ARBA00009045"/>
    </source>
</evidence>
<feature type="region of interest" description="Disordered" evidence="12">
    <location>
        <begin position="606"/>
        <end position="637"/>
    </location>
</feature>
<comment type="similarity">
    <text evidence="3 11">Belongs to the peptidase S54 family.</text>
</comment>
<comment type="subcellular location">
    <subcellularLocation>
        <location evidence="2 11">Membrane</location>
        <topology evidence="2 11">Multi-pass membrane protein</topology>
    </subcellularLocation>
</comment>
<keyword evidence="6 11" id="KW-0812">Transmembrane</keyword>
<dbReference type="GO" id="GO:0004252">
    <property type="term" value="F:serine-type endopeptidase activity"/>
    <property type="evidence" value="ECO:0007669"/>
    <property type="project" value="InterPro"/>
</dbReference>
<dbReference type="GO" id="GO:0006508">
    <property type="term" value="P:proteolysis"/>
    <property type="evidence" value="ECO:0007669"/>
    <property type="project" value="UniProtKB-KW"/>
</dbReference>
<dbReference type="EC" id="3.4.21.105" evidence="4"/>
<evidence type="ECO:0000256" key="5">
    <source>
        <dbReference type="ARBA" id="ARBA00022670"/>
    </source>
</evidence>
<dbReference type="InterPro" id="IPR035952">
    <property type="entry name" value="Rhomboid-like_sf"/>
</dbReference>
<dbReference type="Gene3D" id="1.20.1540.10">
    <property type="entry name" value="Rhomboid-like"/>
    <property type="match status" value="1"/>
</dbReference>
<dbReference type="Pfam" id="PF01694">
    <property type="entry name" value="Rhomboid"/>
    <property type="match status" value="1"/>
</dbReference>
<evidence type="ECO:0000256" key="8">
    <source>
        <dbReference type="ARBA" id="ARBA00022825"/>
    </source>
</evidence>
<keyword evidence="9 11" id="KW-1133">Transmembrane helix</keyword>
<name>A0AAD9DEW8_9STRA</name>
<feature type="compositionally biased region" description="Basic and acidic residues" evidence="12">
    <location>
        <begin position="505"/>
        <end position="515"/>
    </location>
</feature>
<dbReference type="InterPro" id="IPR022764">
    <property type="entry name" value="Peptidase_S54_rhomboid_dom"/>
</dbReference>
<evidence type="ECO:0000256" key="10">
    <source>
        <dbReference type="ARBA" id="ARBA00023136"/>
    </source>
</evidence>
<feature type="compositionally biased region" description="Acidic residues" evidence="12">
    <location>
        <begin position="827"/>
        <end position="841"/>
    </location>
</feature>
<evidence type="ECO:0000256" key="2">
    <source>
        <dbReference type="ARBA" id="ARBA00004141"/>
    </source>
</evidence>
<dbReference type="AlphaFoldDB" id="A0AAD9DEW8"/>
<evidence type="ECO:0000313" key="14">
    <source>
        <dbReference type="EMBL" id="KAK1744687.1"/>
    </source>
</evidence>
<feature type="transmembrane region" description="Helical" evidence="11">
    <location>
        <begin position="445"/>
        <end position="465"/>
    </location>
</feature>
<keyword evidence="10 11" id="KW-0472">Membrane</keyword>
<gene>
    <name evidence="14" type="ORF">QTG54_003978</name>
</gene>
<evidence type="ECO:0000256" key="6">
    <source>
        <dbReference type="ARBA" id="ARBA00022692"/>
    </source>
</evidence>
<feature type="compositionally biased region" description="Polar residues" evidence="12">
    <location>
        <begin position="196"/>
        <end position="221"/>
    </location>
</feature>
<feature type="region of interest" description="Disordered" evidence="12">
    <location>
        <begin position="495"/>
        <end position="523"/>
    </location>
</feature>
<keyword evidence="7 11" id="KW-0378">Hydrolase</keyword>
<feature type="region of interest" description="Disordered" evidence="12">
    <location>
        <begin position="813"/>
        <end position="849"/>
    </location>
</feature>
<evidence type="ECO:0000256" key="7">
    <source>
        <dbReference type="ARBA" id="ARBA00022801"/>
    </source>
</evidence>
<comment type="catalytic activity">
    <reaction evidence="1 11">
        <text>Cleaves type-1 transmembrane domains using a catalytic dyad composed of serine and histidine that are contributed by different transmembrane domains.</text>
        <dbReference type="EC" id="3.4.21.105"/>
    </reaction>
</comment>
<keyword evidence="5 11" id="KW-0645">Protease</keyword>
<evidence type="ECO:0000256" key="12">
    <source>
        <dbReference type="SAM" id="MobiDB-lite"/>
    </source>
</evidence>
<comment type="function">
    <text evidence="11">Serine protease involved in intramembrane proteolysis.</text>
</comment>
<keyword evidence="15" id="KW-1185">Reference proteome</keyword>
<dbReference type="SUPFAM" id="SSF144091">
    <property type="entry name" value="Rhomboid-like"/>
    <property type="match status" value="1"/>
</dbReference>
<dbReference type="PANTHER" id="PTHR22936:SF69">
    <property type="entry name" value="RHOMBOID-LIKE PROTEIN"/>
    <property type="match status" value="1"/>
</dbReference>
<feature type="transmembrane region" description="Helical" evidence="11">
    <location>
        <begin position="570"/>
        <end position="590"/>
    </location>
</feature>
<feature type="domain" description="Peptidase S54 rhomboid" evidence="13">
    <location>
        <begin position="401"/>
        <end position="486"/>
    </location>
</feature>
<evidence type="ECO:0000256" key="11">
    <source>
        <dbReference type="RuleBase" id="RU362115"/>
    </source>
</evidence>
<dbReference type="Proteomes" id="UP001224775">
    <property type="component" value="Unassembled WGS sequence"/>
</dbReference>
<evidence type="ECO:0000259" key="13">
    <source>
        <dbReference type="Pfam" id="PF01694"/>
    </source>
</evidence>
<reference evidence="14" key="1">
    <citation type="submission" date="2023-06" db="EMBL/GenBank/DDBJ databases">
        <title>Survivors Of The Sea: Transcriptome response of Skeletonema marinoi to long-term dormancy.</title>
        <authorList>
            <person name="Pinder M.I.M."/>
            <person name="Kourtchenko O."/>
            <person name="Robertson E.K."/>
            <person name="Larsson T."/>
            <person name="Maumus F."/>
            <person name="Osuna-Cruz C.M."/>
            <person name="Vancaester E."/>
            <person name="Stenow R."/>
            <person name="Vandepoele K."/>
            <person name="Ploug H."/>
            <person name="Bruchert V."/>
            <person name="Godhe A."/>
            <person name="Topel M."/>
        </authorList>
    </citation>
    <scope>NUCLEOTIDE SEQUENCE</scope>
    <source>
        <strain evidence="14">R05AC</strain>
    </source>
</reference>
<feature type="transmembrane region" description="Helical" evidence="11">
    <location>
        <begin position="698"/>
        <end position="720"/>
    </location>
</feature>
<proteinExistence type="inferred from homology"/>
<dbReference type="GO" id="GO:0016020">
    <property type="term" value="C:membrane"/>
    <property type="evidence" value="ECO:0007669"/>
    <property type="project" value="UniProtKB-SubCell"/>
</dbReference>
<evidence type="ECO:0000313" key="15">
    <source>
        <dbReference type="Proteomes" id="UP001224775"/>
    </source>
</evidence>
<sequence length="849" mass="94130">MMPADDVYRVDNVASYYEDDSSDDEMMITDTQQHQEVTNMKRPPPISTGFDTSILDDDDDGAEEGGEEVVISDFLHDEERHVHFQNPKRSHHQTPPYPVQSLRTTALGHEQHDANNNVDATPAFLRRAARVMNGNANTARVINPQPPNTLSMLRENNNNNDDMPDSSFYGADASALDGTFVSIRDLNDDDDVPSIDNENWNNSTFDRQSDASSGFPTETTSLLQQHQQKQQQRNRKNNRKQLPWQGGFFGSQVEKEDRRERRKMIQKRGWFHGLVGQLRSKKNDMMNHHPTGDDFTPRRQNITNFHKPYYQPRSPLSFSTFLTCALCFHIGLCGIHDLFMRYLSYRNPDNEAETSWNGEGTYIPAYWFSVEGRIHNPLIGPGARTLTAFGALIPAGIVLSKGQIWRILTALFETASCLQLVLQVWALKTVVGGSMTGLERTRGTLFVTLLYLVSALIGTVWSMAIEPGRLVTASEMGTAGLLAGAIMQQLFAPESNKDDDDATDFESHRNIHGNDNDNGSNMMATASNEQFTFQPVVPKKKKRIQYNIHSPFFMMMLQIILSWLSAYSSLIGTIAAGGASCALLLLVGAAHNSSGQSVNNDLAFSENVVPPPPPTTRFDEEGWNDDESTDTSVGQGKQVFHTPLMRRSILADDDDEEEPLGSRSSLRKRKGDNAATSSTPRGLNVHSVRGKPINAYQVLARLIGILMATLLTLIPIVLIASSGGISNELTRAAVLGCKPMRIVYQGDSDEESFECAGGCVPLSLVRVARRKESMKAGRCDSIAYRCWQQAGTMTLHNYEVEVGIYDVPDADGNCSNEANANENNNYDADEGEDVADNENEGEAQNNAEQ</sequence>
<dbReference type="InterPro" id="IPR002610">
    <property type="entry name" value="Peptidase_S54_rhomboid-like"/>
</dbReference>
<feature type="compositionally biased region" description="Low complexity" evidence="12">
    <location>
        <begin position="222"/>
        <end position="231"/>
    </location>
</feature>
<dbReference type="EMBL" id="JATAAI010000006">
    <property type="protein sequence ID" value="KAK1744687.1"/>
    <property type="molecule type" value="Genomic_DNA"/>
</dbReference>
<feature type="region of interest" description="Disordered" evidence="12">
    <location>
        <begin position="651"/>
        <end position="685"/>
    </location>
</feature>